<feature type="signal peptide" evidence="1">
    <location>
        <begin position="1"/>
        <end position="17"/>
    </location>
</feature>
<dbReference type="AlphaFoldDB" id="A0A226DE65"/>
<comment type="caution">
    <text evidence="2">The sequence shown here is derived from an EMBL/GenBank/DDBJ whole genome shotgun (WGS) entry which is preliminary data.</text>
</comment>
<reference evidence="2 3" key="1">
    <citation type="submission" date="2015-12" db="EMBL/GenBank/DDBJ databases">
        <title>The genome of Folsomia candida.</title>
        <authorList>
            <person name="Faddeeva A."/>
            <person name="Derks M.F."/>
            <person name="Anvar Y."/>
            <person name="Smit S."/>
            <person name="Van Straalen N."/>
            <person name="Roelofs D."/>
        </authorList>
    </citation>
    <scope>NUCLEOTIDE SEQUENCE [LARGE SCALE GENOMIC DNA]</scope>
    <source>
        <strain evidence="2 3">VU population</strain>
        <tissue evidence="2">Whole body</tissue>
    </source>
</reference>
<evidence type="ECO:0000313" key="3">
    <source>
        <dbReference type="Proteomes" id="UP000198287"/>
    </source>
</evidence>
<dbReference type="Proteomes" id="UP000198287">
    <property type="component" value="Unassembled WGS sequence"/>
</dbReference>
<protein>
    <recommendedName>
        <fullName evidence="4">Secreted protein</fullName>
    </recommendedName>
</protein>
<name>A0A226DE65_FOLCA</name>
<gene>
    <name evidence="2" type="ORF">Fcan01_21873</name>
</gene>
<feature type="chain" id="PRO_5012985569" description="Secreted protein" evidence="1">
    <location>
        <begin position="18"/>
        <end position="160"/>
    </location>
</feature>
<accession>A0A226DE65</accession>
<evidence type="ECO:0000313" key="2">
    <source>
        <dbReference type="EMBL" id="OXA43420.1"/>
    </source>
</evidence>
<proteinExistence type="predicted"/>
<evidence type="ECO:0000256" key="1">
    <source>
        <dbReference type="SAM" id="SignalP"/>
    </source>
</evidence>
<sequence>MFLMIISLFLSSDPVHSDSASYNFTSFCICPSSGSPDKYYYCGHEISTTNPDCMTHAIYECINGPNKVARVNQYCKNSRCGPYGKIATTACIDVHEERYFRDIASGKTPKCEGCWFPVLEHGYKYADKTFYYDTMRDKDTLFHIFRRTTNNGWVNTTFRQ</sequence>
<keyword evidence="3" id="KW-1185">Reference proteome</keyword>
<dbReference type="EMBL" id="LNIX01000022">
    <property type="protein sequence ID" value="OXA43420.1"/>
    <property type="molecule type" value="Genomic_DNA"/>
</dbReference>
<organism evidence="2 3">
    <name type="scientific">Folsomia candida</name>
    <name type="common">Springtail</name>
    <dbReference type="NCBI Taxonomy" id="158441"/>
    <lineage>
        <taxon>Eukaryota</taxon>
        <taxon>Metazoa</taxon>
        <taxon>Ecdysozoa</taxon>
        <taxon>Arthropoda</taxon>
        <taxon>Hexapoda</taxon>
        <taxon>Collembola</taxon>
        <taxon>Entomobryomorpha</taxon>
        <taxon>Isotomoidea</taxon>
        <taxon>Isotomidae</taxon>
        <taxon>Proisotominae</taxon>
        <taxon>Folsomia</taxon>
    </lineage>
</organism>
<evidence type="ECO:0008006" key="4">
    <source>
        <dbReference type="Google" id="ProtNLM"/>
    </source>
</evidence>
<keyword evidence="1" id="KW-0732">Signal</keyword>